<dbReference type="PANTHER" id="PTHR46579:SF1">
    <property type="entry name" value="F5_8 TYPE C DOMAIN-CONTAINING PROTEIN"/>
    <property type="match status" value="1"/>
</dbReference>
<reference evidence="1" key="1">
    <citation type="submission" date="2022-08" db="EMBL/GenBank/DDBJ databases">
        <title>A Global Phylogenomic Analysis of the Shiitake Genus Lentinula.</title>
        <authorList>
            <consortium name="DOE Joint Genome Institute"/>
            <person name="Sierra-Patev S."/>
            <person name="Min B."/>
            <person name="Naranjo-Ortiz M."/>
            <person name="Looney B."/>
            <person name="Konkel Z."/>
            <person name="Slot J.C."/>
            <person name="Sakamoto Y."/>
            <person name="Steenwyk J.L."/>
            <person name="Rokas A."/>
            <person name="Carro J."/>
            <person name="Camarero S."/>
            <person name="Ferreira P."/>
            <person name="Molpeceres G."/>
            <person name="Ruiz-Duenas F.J."/>
            <person name="Serrano A."/>
            <person name="Henrissat B."/>
            <person name="Drula E."/>
            <person name="Hughes K.W."/>
            <person name="Mata J.L."/>
            <person name="Ishikawa N.K."/>
            <person name="Vargas-Isla R."/>
            <person name="Ushijima S."/>
            <person name="Smith C.A."/>
            <person name="Ahrendt S."/>
            <person name="Andreopoulos W."/>
            <person name="He G."/>
            <person name="Labutti K."/>
            <person name="Lipzen A."/>
            <person name="Ng V."/>
            <person name="Riley R."/>
            <person name="Sandor L."/>
            <person name="Barry K."/>
            <person name="Martinez A.T."/>
            <person name="Xiao Y."/>
            <person name="Gibbons J.G."/>
            <person name="Terashima K."/>
            <person name="Grigoriev I.V."/>
            <person name="Hibbett D.S."/>
        </authorList>
    </citation>
    <scope>NUCLEOTIDE SEQUENCE</scope>
    <source>
        <strain evidence="1">RHP3577 ss4</strain>
    </source>
</reference>
<sequence length="375" mass="42920">MPGHPNEDQVNHILKEVVDELLLPWHGVFYTHTAECPQGRSVSLAVLPAVCDAEGAHSLSGFASHEHTYFCVRCLLPKNDIHNLKPETWPRRDLEEHRKVASLWRDAPSIADRDKIFKDYGVRWSELLRLPYWNPITFTLIDSMHMGYLGLFSTHIRKIWKMDAEKPKSVGPDGVPSIPPLTYEGVVIDDGHEEDEASQASDSDVVCELIWEDSKNTVLPSWIDAPPHNWGTKAAGKLSADEWKVVCSISLVVTLIRVWGYKYQHDPQSRHYQLLLNFLDMVHAIQLLNLHETSSQIRQDYHSLILKYLRTVLILFPDVSLKPNHHYVIHIAEDLELMGPVHAHNTPVFERTNHTLQELNSNQHLGKCCVDEDKD</sequence>
<accession>A0ABQ8VIR0</accession>
<comment type="caution">
    <text evidence="1">The sequence shown here is derived from an EMBL/GenBank/DDBJ whole genome shotgun (WGS) entry which is preliminary data.</text>
</comment>
<organism evidence="1 2">
    <name type="scientific">Lentinula lateritia</name>
    <dbReference type="NCBI Taxonomy" id="40482"/>
    <lineage>
        <taxon>Eukaryota</taxon>
        <taxon>Fungi</taxon>
        <taxon>Dikarya</taxon>
        <taxon>Basidiomycota</taxon>
        <taxon>Agaricomycotina</taxon>
        <taxon>Agaricomycetes</taxon>
        <taxon>Agaricomycetidae</taxon>
        <taxon>Agaricales</taxon>
        <taxon>Marasmiineae</taxon>
        <taxon>Omphalotaceae</taxon>
        <taxon>Lentinula</taxon>
    </lineage>
</organism>
<dbReference type="PANTHER" id="PTHR46579">
    <property type="entry name" value="F5/8 TYPE C DOMAIN-CONTAINING PROTEIN-RELATED"/>
    <property type="match status" value="1"/>
</dbReference>
<keyword evidence="2" id="KW-1185">Reference proteome</keyword>
<gene>
    <name evidence="1" type="ORF">C8R41DRAFT_764713</name>
</gene>
<evidence type="ECO:0000313" key="2">
    <source>
        <dbReference type="Proteomes" id="UP001150217"/>
    </source>
</evidence>
<protein>
    <submittedName>
        <fullName evidence="1">Uncharacterized protein</fullName>
    </submittedName>
</protein>
<dbReference type="Proteomes" id="UP001150217">
    <property type="component" value="Unassembled WGS sequence"/>
</dbReference>
<dbReference type="EMBL" id="JANVFT010000036">
    <property type="protein sequence ID" value="KAJ4493269.1"/>
    <property type="molecule type" value="Genomic_DNA"/>
</dbReference>
<proteinExistence type="predicted"/>
<evidence type="ECO:0000313" key="1">
    <source>
        <dbReference type="EMBL" id="KAJ4493269.1"/>
    </source>
</evidence>
<name>A0ABQ8VIR0_9AGAR</name>